<evidence type="ECO:0000256" key="2">
    <source>
        <dbReference type="ARBA" id="ARBA00012379"/>
    </source>
</evidence>
<comment type="caution">
    <text evidence="7">The sequence shown here is derived from an EMBL/GenBank/DDBJ whole genome shotgun (WGS) entry which is preliminary data.</text>
</comment>
<reference evidence="7 8" key="1">
    <citation type="journal article" date="2015" name="Nature">
        <title>rRNA introns, odd ribosomes, and small enigmatic genomes across a large radiation of phyla.</title>
        <authorList>
            <person name="Brown C.T."/>
            <person name="Hug L.A."/>
            <person name="Thomas B.C."/>
            <person name="Sharon I."/>
            <person name="Castelle C.J."/>
            <person name="Singh A."/>
            <person name="Wilkins M.J."/>
            <person name="Williams K.H."/>
            <person name="Banfield J.F."/>
        </authorList>
    </citation>
    <scope>NUCLEOTIDE SEQUENCE [LARGE SCALE GENOMIC DNA]</scope>
</reference>
<evidence type="ECO:0000256" key="1">
    <source>
        <dbReference type="ARBA" id="ARBA00006581"/>
    </source>
</evidence>
<dbReference type="Gene3D" id="2.70.40.10">
    <property type="match status" value="1"/>
</dbReference>
<protein>
    <recommendedName>
        <fullName evidence="2">dUTP diphosphatase</fullName>
        <ecNumber evidence="2">3.6.1.23</ecNumber>
    </recommendedName>
</protein>
<sequence length="145" mass="15769">MNIPCIIRRLDPEVPFPVYKTPGAVAFDLAVFEETDLTPGETKMLRTGLVICVPEGYAIILAPRSSNAKKGIRLGNGIGVVDQDYCGPEDELRLALHNFGTQTYHIEKGERLAQGFLVPVAHAQFEEGQILAQPNRGGFGSTGFI</sequence>
<dbReference type="InterPro" id="IPR008181">
    <property type="entry name" value="dUTPase"/>
</dbReference>
<dbReference type="NCBIfam" id="NF001862">
    <property type="entry name" value="PRK00601.1"/>
    <property type="match status" value="1"/>
</dbReference>
<dbReference type="SUPFAM" id="SSF51283">
    <property type="entry name" value="dUTPase-like"/>
    <property type="match status" value="1"/>
</dbReference>
<dbReference type="NCBIfam" id="TIGR00576">
    <property type="entry name" value="dut"/>
    <property type="match status" value="1"/>
</dbReference>
<keyword evidence="4" id="KW-0546">Nucleotide metabolism</keyword>
<dbReference type="PANTHER" id="PTHR11241">
    <property type="entry name" value="DEOXYURIDINE 5'-TRIPHOSPHATE NUCLEOTIDOHYDROLASE"/>
    <property type="match status" value="1"/>
</dbReference>
<evidence type="ECO:0000256" key="5">
    <source>
        <dbReference type="ARBA" id="ARBA00047686"/>
    </source>
</evidence>
<dbReference type="PANTHER" id="PTHR11241:SF0">
    <property type="entry name" value="DEOXYURIDINE 5'-TRIPHOSPHATE NUCLEOTIDOHYDROLASE"/>
    <property type="match status" value="1"/>
</dbReference>
<comment type="catalytic activity">
    <reaction evidence="5">
        <text>dUTP + H2O = dUMP + diphosphate + H(+)</text>
        <dbReference type="Rhea" id="RHEA:10248"/>
        <dbReference type="ChEBI" id="CHEBI:15377"/>
        <dbReference type="ChEBI" id="CHEBI:15378"/>
        <dbReference type="ChEBI" id="CHEBI:33019"/>
        <dbReference type="ChEBI" id="CHEBI:61555"/>
        <dbReference type="ChEBI" id="CHEBI:246422"/>
        <dbReference type="EC" id="3.6.1.23"/>
    </reaction>
</comment>
<evidence type="ECO:0000256" key="4">
    <source>
        <dbReference type="ARBA" id="ARBA00023080"/>
    </source>
</evidence>
<evidence type="ECO:0000259" key="6">
    <source>
        <dbReference type="Pfam" id="PF00692"/>
    </source>
</evidence>
<dbReference type="EC" id="3.6.1.23" evidence="2"/>
<proteinExistence type="inferred from homology"/>
<dbReference type="GO" id="GO:0046081">
    <property type="term" value="P:dUTP catabolic process"/>
    <property type="evidence" value="ECO:0007669"/>
    <property type="project" value="InterPro"/>
</dbReference>
<dbReference type="GO" id="GO:0000287">
    <property type="term" value="F:magnesium ion binding"/>
    <property type="evidence" value="ECO:0007669"/>
    <property type="project" value="InterPro"/>
</dbReference>
<name>A0A0G0UJU7_9BACT</name>
<dbReference type="EMBL" id="LCAH01000001">
    <property type="protein sequence ID" value="KKR87786.1"/>
    <property type="molecule type" value="Genomic_DNA"/>
</dbReference>
<dbReference type="Pfam" id="PF00692">
    <property type="entry name" value="dUTPase"/>
    <property type="match status" value="1"/>
</dbReference>
<evidence type="ECO:0000313" key="8">
    <source>
        <dbReference type="Proteomes" id="UP000034616"/>
    </source>
</evidence>
<keyword evidence="3 7" id="KW-0378">Hydrolase</keyword>
<evidence type="ECO:0000256" key="3">
    <source>
        <dbReference type="ARBA" id="ARBA00022801"/>
    </source>
</evidence>
<dbReference type="AlphaFoldDB" id="A0A0G0UJU7"/>
<dbReference type="InterPro" id="IPR036157">
    <property type="entry name" value="dUTPase-like_sf"/>
</dbReference>
<evidence type="ECO:0000313" key="7">
    <source>
        <dbReference type="EMBL" id="KKR87786.1"/>
    </source>
</evidence>
<gene>
    <name evidence="7" type="ORF">UU35_C0001G0067</name>
</gene>
<dbReference type="GO" id="GO:0006226">
    <property type="term" value="P:dUMP biosynthetic process"/>
    <property type="evidence" value="ECO:0007669"/>
    <property type="project" value="InterPro"/>
</dbReference>
<organism evidence="7 8">
    <name type="scientific">Candidatus Uhrbacteria bacterium GW2011_GWC2_41_11</name>
    <dbReference type="NCBI Taxonomy" id="1618985"/>
    <lineage>
        <taxon>Bacteria</taxon>
        <taxon>Candidatus Uhriibacteriota</taxon>
    </lineage>
</organism>
<dbReference type="CDD" id="cd07557">
    <property type="entry name" value="trimeric_dUTPase"/>
    <property type="match status" value="1"/>
</dbReference>
<accession>A0A0G0UJU7</accession>
<dbReference type="InterPro" id="IPR029054">
    <property type="entry name" value="dUTPase-like"/>
</dbReference>
<comment type="similarity">
    <text evidence="1">Belongs to the dUTPase family.</text>
</comment>
<dbReference type="InterPro" id="IPR033704">
    <property type="entry name" value="dUTPase_trimeric"/>
</dbReference>
<dbReference type="GO" id="GO:0004170">
    <property type="term" value="F:dUTP diphosphatase activity"/>
    <property type="evidence" value="ECO:0007669"/>
    <property type="project" value="UniProtKB-EC"/>
</dbReference>
<feature type="domain" description="dUTPase-like" evidence="6">
    <location>
        <begin position="14"/>
        <end position="143"/>
    </location>
</feature>
<dbReference type="Proteomes" id="UP000034616">
    <property type="component" value="Unassembled WGS sequence"/>
</dbReference>